<name>A0ABD1YDR9_9MARC</name>
<dbReference type="EMBL" id="JBHFFA010000004">
    <property type="protein sequence ID" value="KAL2628821.1"/>
    <property type="molecule type" value="Genomic_DNA"/>
</dbReference>
<feature type="transmembrane region" description="Helical" evidence="1">
    <location>
        <begin position="21"/>
        <end position="39"/>
    </location>
</feature>
<keyword evidence="3" id="KW-1185">Reference proteome</keyword>
<dbReference type="AlphaFoldDB" id="A0ABD1YDR9"/>
<keyword evidence="1" id="KW-0472">Membrane</keyword>
<reference evidence="2 3" key="1">
    <citation type="submission" date="2024-09" db="EMBL/GenBank/DDBJ databases">
        <title>Chromosome-scale assembly of Riccia fluitans.</title>
        <authorList>
            <person name="Paukszto L."/>
            <person name="Sawicki J."/>
            <person name="Karawczyk K."/>
            <person name="Piernik-Szablinska J."/>
            <person name="Szczecinska M."/>
            <person name="Mazdziarz M."/>
        </authorList>
    </citation>
    <scope>NUCLEOTIDE SEQUENCE [LARGE SCALE GENOMIC DNA]</scope>
    <source>
        <strain evidence="2">Rf_01</strain>
        <tissue evidence="2">Aerial parts of the thallus</tissue>
    </source>
</reference>
<comment type="caution">
    <text evidence="2">The sequence shown here is derived from an EMBL/GenBank/DDBJ whole genome shotgun (WGS) entry which is preliminary data.</text>
</comment>
<dbReference type="Proteomes" id="UP001605036">
    <property type="component" value="Unassembled WGS sequence"/>
</dbReference>
<evidence type="ECO:0000256" key="1">
    <source>
        <dbReference type="SAM" id="Phobius"/>
    </source>
</evidence>
<sequence length="83" mass="9988">MRKIFDFRRRIRRRQDKRSGRGSVFRASLVGTRFLIMVFDLISEFFRSSFELLFEVFLFMLVTAWDLRPSPRKLDPEAESDGH</sequence>
<evidence type="ECO:0000313" key="3">
    <source>
        <dbReference type="Proteomes" id="UP001605036"/>
    </source>
</evidence>
<proteinExistence type="predicted"/>
<keyword evidence="1" id="KW-0812">Transmembrane</keyword>
<keyword evidence="1" id="KW-1133">Transmembrane helix</keyword>
<evidence type="ECO:0000313" key="2">
    <source>
        <dbReference type="EMBL" id="KAL2628821.1"/>
    </source>
</evidence>
<organism evidence="2 3">
    <name type="scientific">Riccia fluitans</name>
    <dbReference type="NCBI Taxonomy" id="41844"/>
    <lineage>
        <taxon>Eukaryota</taxon>
        <taxon>Viridiplantae</taxon>
        <taxon>Streptophyta</taxon>
        <taxon>Embryophyta</taxon>
        <taxon>Marchantiophyta</taxon>
        <taxon>Marchantiopsida</taxon>
        <taxon>Marchantiidae</taxon>
        <taxon>Marchantiales</taxon>
        <taxon>Ricciaceae</taxon>
        <taxon>Riccia</taxon>
    </lineage>
</organism>
<gene>
    <name evidence="2" type="ORF">R1flu_013507</name>
</gene>
<accession>A0ABD1YDR9</accession>
<protein>
    <submittedName>
        <fullName evidence="2">Uncharacterized protein</fullName>
    </submittedName>
</protein>